<sequence>MKLRVLFYGGGGSLGHGQTTSWYPPGSPNLKNIDNVPLLVPLFTDCTTDTMCEMMKIMQENREVTCCLGSSANFRNSRLFLQSDLSISLDPLYPSQCSWETFGYALEVGSVGSGGFVSSEAVWAAQQFRCSVSFHRGESVSMVRLIEQARHTTYGIRKCFLFLLQCQLSLVIIQTQNYFLGCFLLKFGLSVCACLLAFGFTLQEVCHSSNVTLADNSTASCASIFTMSLLSQLVQATVDYQLWRDQSTPLDFKLQDIPLLAWLLMSVSLLLVMVVNEAVKMHEIRVRVRYQKRQKLQFETKLGMNSPF</sequence>
<feature type="transmembrane region" description="Helical" evidence="1">
    <location>
        <begin position="178"/>
        <end position="200"/>
    </location>
</feature>
<dbReference type="AlphaFoldDB" id="A0AAW0PHB9"/>
<feature type="transmembrane region" description="Helical" evidence="1">
    <location>
        <begin position="259"/>
        <end position="279"/>
    </location>
</feature>
<evidence type="ECO:0000256" key="1">
    <source>
        <dbReference type="SAM" id="Phobius"/>
    </source>
</evidence>
<keyword evidence="1" id="KW-0812">Transmembrane</keyword>
<dbReference type="SUPFAM" id="SSF81665">
    <property type="entry name" value="Calcium ATPase, transmembrane domain M"/>
    <property type="match status" value="1"/>
</dbReference>
<reference evidence="3" key="1">
    <citation type="submission" date="2024-04" db="EMBL/GenBank/DDBJ databases">
        <title>Salinicola lusitanus LLJ914,a marine bacterium isolated from the Okinawa Trough.</title>
        <authorList>
            <person name="Li J."/>
        </authorList>
    </citation>
    <scope>NUCLEOTIDE SEQUENCE [LARGE SCALE GENOMIC DNA]</scope>
</reference>
<evidence type="ECO:0000313" key="2">
    <source>
        <dbReference type="EMBL" id="KAK7919532.1"/>
    </source>
</evidence>
<dbReference type="Proteomes" id="UP001460270">
    <property type="component" value="Unassembled WGS sequence"/>
</dbReference>
<dbReference type="PANTHER" id="PTHR13219">
    <property type="entry name" value="TRANSMEMBRANE PROTEIN 94"/>
    <property type="match status" value="1"/>
</dbReference>
<gene>
    <name evidence="2" type="ORF">WMY93_010816</name>
</gene>
<evidence type="ECO:0000313" key="3">
    <source>
        <dbReference type="Proteomes" id="UP001460270"/>
    </source>
</evidence>
<keyword evidence="1" id="KW-0472">Membrane</keyword>
<protein>
    <recommendedName>
        <fullName evidence="4">Transmembrane protein 94</fullName>
    </recommendedName>
</protein>
<keyword evidence="1" id="KW-1133">Transmembrane helix</keyword>
<proteinExistence type="predicted"/>
<dbReference type="InterPro" id="IPR023298">
    <property type="entry name" value="ATPase_P-typ_TM_dom_sf"/>
</dbReference>
<evidence type="ECO:0008006" key="4">
    <source>
        <dbReference type="Google" id="ProtNLM"/>
    </source>
</evidence>
<name>A0AAW0PHB9_9GOBI</name>
<accession>A0AAW0PHB9</accession>
<dbReference type="PANTHER" id="PTHR13219:SF6">
    <property type="entry name" value="TRANSMEMBRANE PROTEIN 94"/>
    <property type="match status" value="1"/>
</dbReference>
<dbReference type="EMBL" id="JBBPFD010000007">
    <property type="protein sequence ID" value="KAK7919532.1"/>
    <property type="molecule type" value="Genomic_DNA"/>
</dbReference>
<keyword evidence="3" id="KW-1185">Reference proteome</keyword>
<organism evidence="2 3">
    <name type="scientific">Mugilogobius chulae</name>
    <name type="common">yellowstripe goby</name>
    <dbReference type="NCBI Taxonomy" id="88201"/>
    <lineage>
        <taxon>Eukaryota</taxon>
        <taxon>Metazoa</taxon>
        <taxon>Chordata</taxon>
        <taxon>Craniata</taxon>
        <taxon>Vertebrata</taxon>
        <taxon>Euteleostomi</taxon>
        <taxon>Actinopterygii</taxon>
        <taxon>Neopterygii</taxon>
        <taxon>Teleostei</taxon>
        <taxon>Neoteleostei</taxon>
        <taxon>Acanthomorphata</taxon>
        <taxon>Gobiaria</taxon>
        <taxon>Gobiiformes</taxon>
        <taxon>Gobioidei</taxon>
        <taxon>Gobiidae</taxon>
        <taxon>Gobionellinae</taxon>
        <taxon>Mugilogobius</taxon>
    </lineage>
</organism>
<dbReference type="InterPro" id="IPR039720">
    <property type="entry name" value="TMEM94"/>
</dbReference>
<comment type="caution">
    <text evidence="2">The sequence shown here is derived from an EMBL/GenBank/DDBJ whole genome shotgun (WGS) entry which is preliminary data.</text>
</comment>